<protein>
    <recommendedName>
        <fullName evidence="4">TonB-like protein</fullName>
    </recommendedName>
</protein>
<accession>A0ABX8AJ27</accession>
<organism evidence="2 3">
    <name type="scientific">Tardiphaga alba</name>
    <dbReference type="NCBI Taxonomy" id="340268"/>
    <lineage>
        <taxon>Bacteria</taxon>
        <taxon>Pseudomonadati</taxon>
        <taxon>Pseudomonadota</taxon>
        <taxon>Alphaproteobacteria</taxon>
        <taxon>Hyphomicrobiales</taxon>
        <taxon>Nitrobacteraceae</taxon>
        <taxon>Tardiphaga</taxon>
    </lineage>
</organism>
<dbReference type="EMBL" id="CP036498">
    <property type="protein sequence ID" value="QUS42393.1"/>
    <property type="molecule type" value="Genomic_DNA"/>
</dbReference>
<reference evidence="2 3" key="1">
    <citation type="submission" date="2019-02" db="EMBL/GenBank/DDBJ databases">
        <title>Emended description of the genus Rhodopseudomonas and description of Rhodopseudomonas albus sp. nov., a non-phototrophic, heavy-metal-tolerant bacterium isolated from garden soil.</title>
        <authorList>
            <person name="Bao Z."/>
            <person name="Cao W.W."/>
            <person name="Sato Y."/>
            <person name="Nishizawa T."/>
            <person name="Zhao J."/>
            <person name="Guo Y."/>
            <person name="Ohta H."/>
        </authorList>
    </citation>
    <scope>NUCLEOTIDE SEQUENCE [LARGE SCALE GENOMIC DNA]</scope>
    <source>
        <strain evidence="2 3">SK50-23</strain>
    </source>
</reference>
<keyword evidence="1" id="KW-0732">Signal</keyword>
<feature type="signal peptide" evidence="1">
    <location>
        <begin position="1"/>
        <end position="19"/>
    </location>
</feature>
<proteinExistence type="predicted"/>
<keyword evidence="3" id="KW-1185">Reference proteome</keyword>
<evidence type="ECO:0008006" key="4">
    <source>
        <dbReference type="Google" id="ProtNLM"/>
    </source>
</evidence>
<evidence type="ECO:0000313" key="3">
    <source>
        <dbReference type="Proteomes" id="UP000682843"/>
    </source>
</evidence>
<sequence>MCVRLLILAMMAVASAAYAEPRRLRAGEAVPFSHAPCSLLDGPPCAPYICSLLDDAGPCMSEIDHPIGQNLQVTVMTVPPEDKADWYRRPEHDLDNLGDLFAALRSCWTPPARDVARAGMQMSVMFSFNRAGMPIAPPRVTFASQDAPKEARDIYLKAINDSLNGCLPMKLTKGLGGAIAGRPIMIRYVDNREPGEGAGPVR</sequence>
<feature type="chain" id="PRO_5045816233" description="TonB-like protein" evidence="1">
    <location>
        <begin position="20"/>
        <end position="202"/>
    </location>
</feature>
<gene>
    <name evidence="2" type="ORF">RPMA_13090</name>
</gene>
<name>A0ABX8AJ27_9BRAD</name>
<evidence type="ECO:0000256" key="1">
    <source>
        <dbReference type="SAM" id="SignalP"/>
    </source>
</evidence>
<evidence type="ECO:0000313" key="2">
    <source>
        <dbReference type="EMBL" id="QUS42393.1"/>
    </source>
</evidence>
<dbReference type="Proteomes" id="UP000682843">
    <property type="component" value="Chromosome"/>
</dbReference>